<keyword evidence="15" id="KW-1185">Reference proteome</keyword>
<feature type="transmembrane region" description="Helical" evidence="11">
    <location>
        <begin position="164"/>
        <end position="183"/>
    </location>
</feature>
<evidence type="ECO:0000256" key="3">
    <source>
        <dbReference type="ARBA" id="ARBA00012438"/>
    </source>
</evidence>
<dbReference type="PRINTS" id="PR00344">
    <property type="entry name" value="BCTRLSENSOR"/>
</dbReference>
<protein>
    <recommendedName>
        <fullName evidence="3">histidine kinase</fullName>
        <ecNumber evidence="3">2.7.13.3</ecNumber>
    </recommendedName>
</protein>
<keyword evidence="9" id="KW-0902">Two-component regulatory system</keyword>
<dbReference type="InterPro" id="IPR003660">
    <property type="entry name" value="HAMP_dom"/>
</dbReference>
<dbReference type="PANTHER" id="PTHR45436:SF8">
    <property type="entry name" value="HISTIDINE KINASE"/>
    <property type="match status" value="1"/>
</dbReference>
<dbReference type="SUPFAM" id="SSF47384">
    <property type="entry name" value="Homodimeric domain of signal transducing histidine kinase"/>
    <property type="match status" value="1"/>
</dbReference>
<evidence type="ECO:0000256" key="9">
    <source>
        <dbReference type="ARBA" id="ARBA00023012"/>
    </source>
</evidence>
<proteinExistence type="predicted"/>
<dbReference type="Gene3D" id="3.30.565.10">
    <property type="entry name" value="Histidine kinase-like ATPase, C-terminal domain"/>
    <property type="match status" value="1"/>
</dbReference>
<dbReference type="PROSITE" id="PS50885">
    <property type="entry name" value="HAMP"/>
    <property type="match status" value="1"/>
</dbReference>
<dbReference type="GO" id="GO:0016301">
    <property type="term" value="F:kinase activity"/>
    <property type="evidence" value="ECO:0007669"/>
    <property type="project" value="UniProtKB-KW"/>
</dbReference>
<dbReference type="SMART" id="SM00387">
    <property type="entry name" value="HATPase_c"/>
    <property type="match status" value="1"/>
</dbReference>
<dbReference type="Pfam" id="PF00512">
    <property type="entry name" value="HisKA"/>
    <property type="match status" value="1"/>
</dbReference>
<keyword evidence="10 11" id="KW-0472">Membrane</keyword>
<feature type="domain" description="HAMP" evidence="13">
    <location>
        <begin position="185"/>
        <end position="238"/>
    </location>
</feature>
<dbReference type="SUPFAM" id="SSF158472">
    <property type="entry name" value="HAMP domain-like"/>
    <property type="match status" value="1"/>
</dbReference>
<dbReference type="RefSeq" id="WP_267612413.1">
    <property type="nucleotide sequence ID" value="NZ_JAOVZQ010000001.1"/>
</dbReference>
<evidence type="ECO:0000256" key="2">
    <source>
        <dbReference type="ARBA" id="ARBA00004370"/>
    </source>
</evidence>
<evidence type="ECO:0000256" key="7">
    <source>
        <dbReference type="ARBA" id="ARBA00022777"/>
    </source>
</evidence>
<organism evidence="14 15">
    <name type="scientific">Hoeflea ulvae</name>
    <dbReference type="NCBI Taxonomy" id="2983764"/>
    <lineage>
        <taxon>Bacteria</taxon>
        <taxon>Pseudomonadati</taxon>
        <taxon>Pseudomonadota</taxon>
        <taxon>Alphaproteobacteria</taxon>
        <taxon>Hyphomicrobiales</taxon>
        <taxon>Rhizobiaceae</taxon>
        <taxon>Hoeflea</taxon>
    </lineage>
</organism>
<feature type="domain" description="Histidine kinase" evidence="12">
    <location>
        <begin position="246"/>
        <end position="467"/>
    </location>
</feature>
<evidence type="ECO:0000256" key="5">
    <source>
        <dbReference type="ARBA" id="ARBA00022679"/>
    </source>
</evidence>
<comment type="subcellular location">
    <subcellularLocation>
        <location evidence="2">Membrane</location>
    </subcellularLocation>
</comment>
<comment type="catalytic activity">
    <reaction evidence="1">
        <text>ATP + protein L-histidine = ADP + protein N-phospho-L-histidine.</text>
        <dbReference type="EC" id="2.7.13.3"/>
    </reaction>
</comment>
<accession>A0ABT3YEY3</accession>
<dbReference type="CDD" id="cd00075">
    <property type="entry name" value="HATPase"/>
    <property type="match status" value="1"/>
</dbReference>
<feature type="transmembrane region" description="Helical" evidence="11">
    <location>
        <begin position="12"/>
        <end position="35"/>
    </location>
</feature>
<dbReference type="Gene3D" id="6.10.340.10">
    <property type="match status" value="1"/>
</dbReference>
<name>A0ABT3YEY3_9HYPH</name>
<dbReference type="EC" id="2.7.13.3" evidence="3"/>
<evidence type="ECO:0000256" key="10">
    <source>
        <dbReference type="ARBA" id="ARBA00023136"/>
    </source>
</evidence>
<gene>
    <name evidence="14" type="ORF">OEG82_10560</name>
</gene>
<evidence type="ECO:0000256" key="11">
    <source>
        <dbReference type="SAM" id="Phobius"/>
    </source>
</evidence>
<dbReference type="SUPFAM" id="SSF55874">
    <property type="entry name" value="ATPase domain of HSP90 chaperone/DNA topoisomerase II/histidine kinase"/>
    <property type="match status" value="1"/>
</dbReference>
<comment type="caution">
    <text evidence="14">The sequence shown here is derived from an EMBL/GenBank/DDBJ whole genome shotgun (WGS) entry which is preliminary data.</text>
</comment>
<dbReference type="InterPro" id="IPR036890">
    <property type="entry name" value="HATPase_C_sf"/>
</dbReference>
<dbReference type="Pfam" id="PF02518">
    <property type="entry name" value="HATPase_c"/>
    <property type="match status" value="1"/>
</dbReference>
<dbReference type="InterPro" id="IPR003661">
    <property type="entry name" value="HisK_dim/P_dom"/>
</dbReference>
<keyword evidence="5" id="KW-0808">Transferase</keyword>
<evidence type="ECO:0000259" key="13">
    <source>
        <dbReference type="PROSITE" id="PS50885"/>
    </source>
</evidence>
<dbReference type="CDD" id="cd06225">
    <property type="entry name" value="HAMP"/>
    <property type="match status" value="1"/>
</dbReference>
<dbReference type="PROSITE" id="PS50109">
    <property type="entry name" value="HIS_KIN"/>
    <property type="match status" value="1"/>
</dbReference>
<evidence type="ECO:0000256" key="8">
    <source>
        <dbReference type="ARBA" id="ARBA00022989"/>
    </source>
</evidence>
<keyword evidence="7 14" id="KW-0418">Kinase</keyword>
<dbReference type="Proteomes" id="UP001081283">
    <property type="component" value="Unassembled WGS sequence"/>
</dbReference>
<dbReference type="InterPro" id="IPR003594">
    <property type="entry name" value="HATPase_dom"/>
</dbReference>
<dbReference type="PANTHER" id="PTHR45436">
    <property type="entry name" value="SENSOR HISTIDINE KINASE YKOH"/>
    <property type="match status" value="1"/>
</dbReference>
<dbReference type="InterPro" id="IPR050428">
    <property type="entry name" value="TCS_sensor_his_kinase"/>
</dbReference>
<keyword evidence="6 11" id="KW-0812">Transmembrane</keyword>
<dbReference type="InterPro" id="IPR005467">
    <property type="entry name" value="His_kinase_dom"/>
</dbReference>
<dbReference type="Pfam" id="PF00672">
    <property type="entry name" value="HAMP"/>
    <property type="match status" value="1"/>
</dbReference>
<dbReference type="EMBL" id="JAOVZQ010000001">
    <property type="protein sequence ID" value="MCY0094463.1"/>
    <property type="molecule type" value="Genomic_DNA"/>
</dbReference>
<evidence type="ECO:0000259" key="12">
    <source>
        <dbReference type="PROSITE" id="PS50109"/>
    </source>
</evidence>
<dbReference type="SMART" id="SM00304">
    <property type="entry name" value="HAMP"/>
    <property type="match status" value="1"/>
</dbReference>
<evidence type="ECO:0000313" key="15">
    <source>
        <dbReference type="Proteomes" id="UP001081283"/>
    </source>
</evidence>
<keyword evidence="8 11" id="KW-1133">Transmembrane helix</keyword>
<reference evidence="14" key="1">
    <citation type="submission" date="2022-10" db="EMBL/GenBank/DDBJ databases">
        <title>Hoeflea sp. J2-29, isolated from marine algae.</title>
        <authorList>
            <person name="Kristyanto S."/>
            <person name="Kim J.M."/>
            <person name="Jeon C.O."/>
        </authorList>
    </citation>
    <scope>NUCLEOTIDE SEQUENCE</scope>
    <source>
        <strain evidence="14">J2-29</strain>
    </source>
</reference>
<dbReference type="InterPro" id="IPR036097">
    <property type="entry name" value="HisK_dim/P_sf"/>
</dbReference>
<evidence type="ECO:0000256" key="6">
    <source>
        <dbReference type="ARBA" id="ARBA00022692"/>
    </source>
</evidence>
<dbReference type="Gene3D" id="1.10.287.130">
    <property type="match status" value="1"/>
</dbReference>
<dbReference type="CDD" id="cd00082">
    <property type="entry name" value="HisKA"/>
    <property type="match status" value="1"/>
</dbReference>
<evidence type="ECO:0000313" key="14">
    <source>
        <dbReference type="EMBL" id="MCY0094463.1"/>
    </source>
</evidence>
<evidence type="ECO:0000256" key="1">
    <source>
        <dbReference type="ARBA" id="ARBA00000085"/>
    </source>
</evidence>
<evidence type="ECO:0000256" key="4">
    <source>
        <dbReference type="ARBA" id="ARBA00022553"/>
    </source>
</evidence>
<dbReference type="SMART" id="SM00388">
    <property type="entry name" value="HisKA"/>
    <property type="match status" value="1"/>
</dbReference>
<sequence>MNRLRAMLSTTAVRLSALYLGLFALCAIALVFYVTAISEGMQRDRTQNTVGNELRIVAGAYRRGGVAGLVRVIERRSRQPGANLYAIATPTGDLIAGNIESLQPGVLDAEGWSAEPFRYQRIGETANENHRALAQVVFLPNGMRLMVGRDIGEREQVRGLVRQALVMALAIMFVGALAIWFFVGRRALRRIDHMSNASKKILAGDLSQRLPVNGSGDEFDRLSLSLNTMLGRIERLNEGLRQVSDNIAHDLKTPLTRMRNRAEAALASDGGPEAHHEALEQMIADSDQLIRTFNALLMISRVEAGSSTAQMSLVDLSGLAQDAAELYEPVAEEEGVTLTARIAPGITINGNRELLAQALSNLIDNAIKYVGDAPAPKIAVTLSRTGGEVLLSVRDNGPGVPAERREDVVKRFVRLDESRSKPGTGLGLSLVQAVAALHGGRLVLDDETPEAKDYPGLAVTMALPGGHDQDASNRTAFQA</sequence>
<keyword evidence="4" id="KW-0597">Phosphoprotein</keyword>
<dbReference type="InterPro" id="IPR004358">
    <property type="entry name" value="Sig_transdc_His_kin-like_C"/>
</dbReference>